<organism evidence="25 26">
    <name type="scientific">Aromia moschata</name>
    <dbReference type="NCBI Taxonomy" id="1265417"/>
    <lineage>
        <taxon>Eukaryota</taxon>
        <taxon>Metazoa</taxon>
        <taxon>Ecdysozoa</taxon>
        <taxon>Arthropoda</taxon>
        <taxon>Hexapoda</taxon>
        <taxon>Insecta</taxon>
        <taxon>Pterygota</taxon>
        <taxon>Neoptera</taxon>
        <taxon>Endopterygota</taxon>
        <taxon>Coleoptera</taxon>
        <taxon>Polyphaga</taxon>
        <taxon>Cucujiformia</taxon>
        <taxon>Chrysomeloidea</taxon>
        <taxon>Cerambycidae</taxon>
        <taxon>Cerambycinae</taxon>
        <taxon>Callichromatini</taxon>
        <taxon>Aromia</taxon>
    </lineage>
</organism>
<dbReference type="GO" id="GO:0005694">
    <property type="term" value="C:chromosome"/>
    <property type="evidence" value="ECO:0007669"/>
    <property type="project" value="UniProtKB-SubCell"/>
</dbReference>
<evidence type="ECO:0000256" key="4">
    <source>
        <dbReference type="ARBA" id="ARBA00004496"/>
    </source>
</evidence>
<evidence type="ECO:0000256" key="1">
    <source>
        <dbReference type="ARBA" id="ARBA00001968"/>
    </source>
</evidence>
<sequence length="344" mass="38578">MRQQFGNPEVTRVRKCGSLRNATLVQDLINSYGLLLNEKIHVVESLDATEEELKTFHSSSYIDFFKRVNDIDDFDQFTEEQLEFGLAYDCPILSKSFDLVKTLAGGSISAAKILAAKKCKTAINWFGGWHHAQRDAAEGFCYVNDAVLAIQTLTRTFNKVLYIDLDIHHGNGVQNAFEYSDKILTLSFHKKSPGFYPGTGDVDDNGMAKGKYYSINVPFLEGVSHNSYLNFFSKVFDSVISAFIPNSIVVQCGADGLNGDPIGESNLTLKTIGECVERIMKCDLPTLYLGGGNWATTITTYKHFLEYGPTYELHIDQSLQRDLNTNDYINKIISQIDSYLEFIV</sequence>
<dbReference type="InterPro" id="IPR000286">
    <property type="entry name" value="HDACs"/>
</dbReference>
<feature type="active site" description="Proton acceptor" evidence="22">
    <location>
        <position position="131"/>
    </location>
</feature>
<evidence type="ECO:0000313" key="26">
    <source>
        <dbReference type="Proteomes" id="UP001162162"/>
    </source>
</evidence>
<evidence type="ECO:0000256" key="16">
    <source>
        <dbReference type="ARBA" id="ARBA00040347"/>
    </source>
</evidence>
<feature type="binding site" evidence="23">
    <location>
        <position position="166"/>
    </location>
    <ligand>
        <name>a divalent metal cation</name>
        <dbReference type="ChEBI" id="CHEBI:60240"/>
    </ligand>
</feature>
<dbReference type="PIRSF" id="PIRSF037913">
    <property type="entry name" value="His_deacetylse_1"/>
    <property type="match status" value="1"/>
</dbReference>
<keyword evidence="8" id="KW-0963">Cytoplasm</keyword>
<evidence type="ECO:0000313" key="25">
    <source>
        <dbReference type="EMBL" id="KAJ8949831.1"/>
    </source>
</evidence>
<evidence type="ECO:0000256" key="6">
    <source>
        <dbReference type="ARBA" id="ARBA00012111"/>
    </source>
</evidence>
<evidence type="ECO:0000256" key="23">
    <source>
        <dbReference type="PIRSR" id="PIRSR037913-3"/>
    </source>
</evidence>
<evidence type="ECO:0000256" key="8">
    <source>
        <dbReference type="ARBA" id="ARBA00022490"/>
    </source>
</evidence>
<comment type="caution">
    <text evidence="25">The sequence shown here is derived from an EMBL/GenBank/DDBJ whole genome shotgun (WGS) entry which is preliminary data.</text>
</comment>
<dbReference type="AlphaFoldDB" id="A0AAV8YDU9"/>
<evidence type="ECO:0000256" key="19">
    <source>
        <dbReference type="ARBA" id="ARBA00049136"/>
    </source>
</evidence>
<dbReference type="PRINTS" id="PR01270">
    <property type="entry name" value="HDASUPER"/>
</dbReference>
<evidence type="ECO:0000256" key="10">
    <source>
        <dbReference type="ARBA" id="ARBA00022723"/>
    </source>
</evidence>
<evidence type="ECO:0000256" key="7">
    <source>
        <dbReference type="ARBA" id="ARBA00022454"/>
    </source>
</evidence>
<dbReference type="Gene3D" id="3.40.800.20">
    <property type="entry name" value="Histone deacetylase domain"/>
    <property type="match status" value="1"/>
</dbReference>
<keyword evidence="9" id="KW-0678">Repressor</keyword>
<evidence type="ECO:0000259" key="24">
    <source>
        <dbReference type="Pfam" id="PF00850"/>
    </source>
</evidence>
<dbReference type="GO" id="GO:0031507">
    <property type="term" value="P:heterochromatin formation"/>
    <property type="evidence" value="ECO:0007669"/>
    <property type="project" value="TreeGrafter"/>
</dbReference>
<comment type="similarity">
    <text evidence="5">Belongs to the histone deacetylase family. HD type 1 subfamily.</text>
</comment>
<protein>
    <recommendedName>
        <fullName evidence="16">Histone deacetylase 8</fullName>
        <ecNumber evidence="6">3.5.1.98</ecNumber>
    </recommendedName>
    <alternativeName>
        <fullName evidence="17">Protein deacetylase HDAC8</fullName>
    </alternativeName>
    <alternativeName>
        <fullName evidence="18">Protein decrotonylase HDAC8</fullName>
    </alternativeName>
</protein>
<dbReference type="PANTHER" id="PTHR10625">
    <property type="entry name" value="HISTONE DEACETYLASE HDAC1-RELATED"/>
    <property type="match status" value="1"/>
</dbReference>
<name>A0AAV8YDU9_9CUCU</name>
<dbReference type="InterPro" id="IPR003084">
    <property type="entry name" value="HDAC_I/II"/>
</dbReference>
<keyword evidence="26" id="KW-1185">Reference proteome</keyword>
<keyword evidence="12" id="KW-0156">Chromatin regulator</keyword>
<dbReference type="InterPro" id="IPR037138">
    <property type="entry name" value="His_deacetylse_dom_sf"/>
</dbReference>
<comment type="cofactor">
    <cofactor evidence="1">
        <name>a divalent metal cation</name>
        <dbReference type="ChEBI" id="CHEBI:60240"/>
    </cofactor>
</comment>
<dbReference type="InterPro" id="IPR023696">
    <property type="entry name" value="Ureohydrolase_dom_sf"/>
</dbReference>
<comment type="catalytic activity">
    <reaction evidence="20">
        <text>N(6)-(2E)-butenoyl-L-lysyl-[protein] + H2O = (2E)-2-butenoate + L-lysyl-[protein]</text>
        <dbReference type="Rhea" id="RHEA:69172"/>
        <dbReference type="Rhea" id="RHEA-COMP:9752"/>
        <dbReference type="Rhea" id="RHEA-COMP:13707"/>
        <dbReference type="ChEBI" id="CHEBI:15377"/>
        <dbReference type="ChEBI" id="CHEBI:29969"/>
        <dbReference type="ChEBI" id="CHEBI:35899"/>
        <dbReference type="ChEBI" id="CHEBI:137954"/>
    </reaction>
    <physiologicalReaction direction="left-to-right" evidence="20">
        <dbReference type="Rhea" id="RHEA:69173"/>
    </physiologicalReaction>
</comment>
<comment type="catalytic activity">
    <reaction evidence="21">
        <text>N(6)-acetyl-L-lysyl-[histone] + H2O = L-lysyl-[histone] + acetate</text>
        <dbReference type="Rhea" id="RHEA:58196"/>
        <dbReference type="Rhea" id="RHEA-COMP:9845"/>
        <dbReference type="Rhea" id="RHEA-COMP:11338"/>
        <dbReference type="ChEBI" id="CHEBI:15377"/>
        <dbReference type="ChEBI" id="CHEBI:29969"/>
        <dbReference type="ChEBI" id="CHEBI:30089"/>
        <dbReference type="ChEBI" id="CHEBI:61930"/>
        <dbReference type="EC" id="3.5.1.98"/>
    </reaction>
    <physiologicalReaction direction="left-to-right" evidence="21">
        <dbReference type="Rhea" id="RHEA:58197"/>
    </physiologicalReaction>
</comment>
<evidence type="ECO:0000256" key="21">
    <source>
        <dbReference type="ARBA" id="ARBA00049416"/>
    </source>
</evidence>
<evidence type="ECO:0000256" key="13">
    <source>
        <dbReference type="ARBA" id="ARBA00023015"/>
    </source>
</evidence>
<comment type="catalytic activity">
    <reaction evidence="19">
        <text>N(6)-acetyl-L-lysyl-[protein] + H2O = L-lysyl-[protein] + acetate</text>
        <dbReference type="Rhea" id="RHEA:58108"/>
        <dbReference type="Rhea" id="RHEA-COMP:9752"/>
        <dbReference type="Rhea" id="RHEA-COMP:10731"/>
        <dbReference type="ChEBI" id="CHEBI:15377"/>
        <dbReference type="ChEBI" id="CHEBI:29969"/>
        <dbReference type="ChEBI" id="CHEBI:30089"/>
        <dbReference type="ChEBI" id="CHEBI:61930"/>
    </reaction>
    <physiologicalReaction direction="left-to-right" evidence="19">
        <dbReference type="Rhea" id="RHEA:58109"/>
    </physiologicalReaction>
</comment>
<feature type="binding site" evidence="23">
    <location>
        <position position="168"/>
    </location>
    <ligand>
        <name>a divalent metal cation</name>
        <dbReference type="ChEBI" id="CHEBI:60240"/>
    </ligand>
</feature>
<dbReference type="EC" id="3.5.1.98" evidence="6"/>
<dbReference type="GO" id="GO:0005634">
    <property type="term" value="C:nucleus"/>
    <property type="evidence" value="ECO:0007669"/>
    <property type="project" value="UniProtKB-SubCell"/>
</dbReference>
<dbReference type="Proteomes" id="UP001162162">
    <property type="component" value="Unassembled WGS sequence"/>
</dbReference>
<dbReference type="EMBL" id="JAPWTK010000109">
    <property type="protein sequence ID" value="KAJ8949831.1"/>
    <property type="molecule type" value="Genomic_DNA"/>
</dbReference>
<feature type="domain" description="Histone deacetylase" evidence="24">
    <location>
        <begin position="24"/>
        <end position="292"/>
    </location>
</feature>
<evidence type="ECO:0000256" key="3">
    <source>
        <dbReference type="ARBA" id="ARBA00004286"/>
    </source>
</evidence>
<evidence type="ECO:0000256" key="9">
    <source>
        <dbReference type="ARBA" id="ARBA00022491"/>
    </source>
</evidence>
<keyword evidence="7" id="KW-0158">Chromosome</keyword>
<feature type="binding site" evidence="23">
    <location>
        <position position="255"/>
    </location>
    <ligand>
        <name>a divalent metal cation</name>
        <dbReference type="ChEBI" id="CHEBI:60240"/>
    </ligand>
</feature>
<dbReference type="InterPro" id="IPR023801">
    <property type="entry name" value="His_deacetylse_dom"/>
</dbReference>
<dbReference type="GO" id="GO:0046872">
    <property type="term" value="F:metal ion binding"/>
    <property type="evidence" value="ECO:0007669"/>
    <property type="project" value="UniProtKB-KW"/>
</dbReference>
<keyword evidence="10 23" id="KW-0479">Metal-binding</keyword>
<dbReference type="GO" id="GO:0141221">
    <property type="term" value="F:histone deacetylase activity, hydrolytic mechanism"/>
    <property type="evidence" value="ECO:0007669"/>
    <property type="project" value="UniProtKB-EC"/>
</dbReference>
<evidence type="ECO:0000256" key="20">
    <source>
        <dbReference type="ARBA" id="ARBA00049193"/>
    </source>
</evidence>
<evidence type="ECO:0000256" key="15">
    <source>
        <dbReference type="ARBA" id="ARBA00023242"/>
    </source>
</evidence>
<evidence type="ECO:0000256" key="12">
    <source>
        <dbReference type="ARBA" id="ARBA00022853"/>
    </source>
</evidence>
<evidence type="ECO:0000256" key="18">
    <source>
        <dbReference type="ARBA" id="ARBA00042783"/>
    </source>
</evidence>
<reference evidence="25" key="1">
    <citation type="journal article" date="2023" name="Insect Mol. Biol.">
        <title>Genome sequencing provides insights into the evolution of gene families encoding plant cell wall-degrading enzymes in longhorned beetles.</title>
        <authorList>
            <person name="Shin N.R."/>
            <person name="Okamura Y."/>
            <person name="Kirsch R."/>
            <person name="Pauchet Y."/>
        </authorList>
    </citation>
    <scope>NUCLEOTIDE SEQUENCE</scope>
    <source>
        <strain evidence="25">AMC_N1</strain>
    </source>
</reference>
<dbReference type="GO" id="GO:0005737">
    <property type="term" value="C:cytoplasm"/>
    <property type="evidence" value="ECO:0007669"/>
    <property type="project" value="UniProtKB-SubCell"/>
</dbReference>
<evidence type="ECO:0000256" key="17">
    <source>
        <dbReference type="ARBA" id="ARBA00041964"/>
    </source>
</evidence>
<keyword evidence="14" id="KW-0804">Transcription</keyword>
<evidence type="ECO:0000256" key="5">
    <source>
        <dbReference type="ARBA" id="ARBA00006457"/>
    </source>
</evidence>
<evidence type="ECO:0000256" key="2">
    <source>
        <dbReference type="ARBA" id="ARBA00004123"/>
    </source>
</evidence>
<dbReference type="Pfam" id="PF00850">
    <property type="entry name" value="Hist_deacetyl"/>
    <property type="match status" value="1"/>
</dbReference>
<accession>A0AAV8YDU9</accession>
<dbReference type="PANTHER" id="PTHR10625:SF14">
    <property type="entry name" value="HISTONE DEACETYLASE 8"/>
    <property type="match status" value="1"/>
</dbReference>
<gene>
    <name evidence="25" type="ORF">NQ318_000530</name>
</gene>
<keyword evidence="11" id="KW-0378">Hydrolase</keyword>
<dbReference type="PRINTS" id="PR01271">
    <property type="entry name" value="HISDACETLASE"/>
</dbReference>
<evidence type="ECO:0000256" key="11">
    <source>
        <dbReference type="ARBA" id="ARBA00022801"/>
    </source>
</evidence>
<dbReference type="SUPFAM" id="SSF52768">
    <property type="entry name" value="Arginase/deacetylase"/>
    <property type="match status" value="1"/>
</dbReference>
<proteinExistence type="inferred from homology"/>
<keyword evidence="15" id="KW-0539">Nucleus</keyword>
<keyword evidence="13" id="KW-0805">Transcription regulation</keyword>
<comment type="subcellular location">
    <subcellularLocation>
        <location evidence="3">Chromosome</location>
    </subcellularLocation>
    <subcellularLocation>
        <location evidence="4">Cytoplasm</location>
    </subcellularLocation>
    <subcellularLocation>
        <location evidence="2">Nucleus</location>
    </subcellularLocation>
</comment>
<evidence type="ECO:0000256" key="22">
    <source>
        <dbReference type="PIRSR" id="PIRSR037913-1"/>
    </source>
</evidence>
<evidence type="ECO:0000256" key="14">
    <source>
        <dbReference type="ARBA" id="ARBA00023163"/>
    </source>
</evidence>